<proteinExistence type="predicted"/>
<evidence type="ECO:0000259" key="1">
    <source>
        <dbReference type="Pfam" id="PF21986"/>
    </source>
</evidence>
<protein>
    <submittedName>
        <fullName evidence="2">Glutamyl-tRNA amidotransferase</fullName>
    </submittedName>
</protein>
<feature type="domain" description="Allophanate hydrolase C-terminal" evidence="1">
    <location>
        <begin position="5"/>
        <end position="124"/>
    </location>
</feature>
<dbReference type="Pfam" id="PF21986">
    <property type="entry name" value="AH_C"/>
    <property type="match status" value="1"/>
</dbReference>
<keyword evidence="3" id="KW-1185">Reference proteome</keyword>
<dbReference type="Proteomes" id="UP001205748">
    <property type="component" value="Unassembled WGS sequence"/>
</dbReference>
<evidence type="ECO:0000313" key="3">
    <source>
        <dbReference type="Proteomes" id="UP001205748"/>
    </source>
</evidence>
<dbReference type="AlphaFoldDB" id="A0AAE3L2E8"/>
<sequence length="128" mass="14426">METVLLAVNGTLMRGLELNKNLTGIGARFLREDQTDSCYRLWSIEDKHPAMMRVREKGTKISLEIWDVPVEGLVSVLLNEPPGLSIGKVILQDKSVILGVIGEPFLCMDQLEITEFGGWRPYIQQRKA</sequence>
<gene>
    <name evidence="2" type="ORF">NSA47_05320</name>
</gene>
<dbReference type="Gene3D" id="3.10.490.10">
    <property type="entry name" value="Gamma-glutamyl cyclotransferase-like"/>
    <property type="match status" value="1"/>
</dbReference>
<dbReference type="RefSeq" id="WP_257529878.1">
    <property type="nucleotide sequence ID" value="NZ_JANKAS010000003.1"/>
</dbReference>
<reference evidence="2" key="1">
    <citation type="submission" date="2022-07" db="EMBL/GenBank/DDBJ databases">
        <title>Enhanced cultured diversity of the mouse gut microbiota enables custom-made synthetic communities.</title>
        <authorList>
            <person name="Afrizal A."/>
        </authorList>
    </citation>
    <scope>NUCLEOTIDE SEQUENCE</scope>
    <source>
        <strain evidence="2">DSM 28593</strain>
    </source>
</reference>
<evidence type="ECO:0000313" key="2">
    <source>
        <dbReference type="EMBL" id="MCR1898409.1"/>
    </source>
</evidence>
<organism evidence="2 3">
    <name type="scientific">Irregularibacter muris</name>
    <dbReference type="NCBI Taxonomy" id="1796619"/>
    <lineage>
        <taxon>Bacteria</taxon>
        <taxon>Bacillati</taxon>
        <taxon>Bacillota</taxon>
        <taxon>Clostridia</taxon>
        <taxon>Eubacteriales</taxon>
        <taxon>Eubacteriaceae</taxon>
        <taxon>Irregularibacter</taxon>
    </lineage>
</organism>
<comment type="caution">
    <text evidence="2">The sequence shown here is derived from an EMBL/GenBank/DDBJ whole genome shotgun (WGS) entry which is preliminary data.</text>
</comment>
<dbReference type="EMBL" id="JANKAS010000003">
    <property type="protein sequence ID" value="MCR1898409.1"/>
    <property type="molecule type" value="Genomic_DNA"/>
</dbReference>
<name>A0AAE3L2E8_9FIRM</name>
<dbReference type="InterPro" id="IPR053844">
    <property type="entry name" value="AH_C"/>
</dbReference>
<accession>A0AAE3L2E8</accession>